<dbReference type="AlphaFoldDB" id="A0A839Y0Z7"/>
<dbReference type="EMBL" id="JACIBS010000005">
    <property type="protein sequence ID" value="MBB3665615.1"/>
    <property type="molecule type" value="Genomic_DNA"/>
</dbReference>
<dbReference type="PANTHER" id="PTHR43400">
    <property type="entry name" value="FUMARATE REDUCTASE"/>
    <property type="match status" value="1"/>
</dbReference>
<dbReference type="Proteomes" id="UP000564573">
    <property type="component" value="Unassembled WGS sequence"/>
</dbReference>
<dbReference type="Pfam" id="PF00890">
    <property type="entry name" value="FAD_binding_2"/>
    <property type="match status" value="1"/>
</dbReference>
<evidence type="ECO:0000256" key="2">
    <source>
        <dbReference type="ARBA" id="ARBA00022630"/>
    </source>
</evidence>
<evidence type="ECO:0000256" key="4">
    <source>
        <dbReference type="ARBA" id="ARBA00023002"/>
    </source>
</evidence>
<evidence type="ECO:0000313" key="7">
    <source>
        <dbReference type="Proteomes" id="UP000564573"/>
    </source>
</evidence>
<reference evidence="6 7" key="1">
    <citation type="submission" date="2020-08" db="EMBL/GenBank/DDBJ databases">
        <title>Sequencing the genomes of 1000 actinobacteria strains.</title>
        <authorList>
            <person name="Klenk H.-P."/>
        </authorList>
    </citation>
    <scope>NUCLEOTIDE SEQUENCE [LARGE SCALE GENOMIC DNA]</scope>
    <source>
        <strain evidence="6 7">DSM 45267</strain>
    </source>
</reference>
<dbReference type="PRINTS" id="PR00411">
    <property type="entry name" value="PNDRDTASEI"/>
</dbReference>
<comment type="cofactor">
    <cofactor evidence="1">
        <name>FAD</name>
        <dbReference type="ChEBI" id="CHEBI:57692"/>
    </cofactor>
</comment>
<keyword evidence="7" id="KW-1185">Reference proteome</keyword>
<dbReference type="Gene3D" id="3.50.50.60">
    <property type="entry name" value="FAD/NAD(P)-binding domain"/>
    <property type="match status" value="2"/>
</dbReference>
<evidence type="ECO:0000256" key="1">
    <source>
        <dbReference type="ARBA" id="ARBA00001974"/>
    </source>
</evidence>
<accession>A0A839Y0Z7</accession>
<dbReference type="RefSeq" id="WP_183786820.1">
    <property type="nucleotide sequence ID" value="NZ_JACIBS010000005.1"/>
</dbReference>
<comment type="caution">
    <text evidence="6">The sequence shown here is derived from an EMBL/GenBank/DDBJ whole genome shotgun (WGS) entry which is preliminary data.</text>
</comment>
<dbReference type="Gene3D" id="3.90.700.10">
    <property type="entry name" value="Succinate dehydrogenase/fumarate reductase flavoprotein, catalytic domain"/>
    <property type="match status" value="1"/>
</dbReference>
<organism evidence="6 7">
    <name type="scientific">Prauserella sediminis</name>
    <dbReference type="NCBI Taxonomy" id="577680"/>
    <lineage>
        <taxon>Bacteria</taxon>
        <taxon>Bacillati</taxon>
        <taxon>Actinomycetota</taxon>
        <taxon>Actinomycetes</taxon>
        <taxon>Pseudonocardiales</taxon>
        <taxon>Pseudonocardiaceae</taxon>
        <taxon>Prauserella</taxon>
        <taxon>Prauserella salsuginis group</taxon>
    </lineage>
</organism>
<dbReference type="GO" id="GO:0033765">
    <property type="term" value="F:steroid dehydrogenase activity, acting on the CH-CH group of donors"/>
    <property type="evidence" value="ECO:0007669"/>
    <property type="project" value="UniProtKB-ARBA"/>
</dbReference>
<keyword evidence="3" id="KW-0274">FAD</keyword>
<dbReference type="SUPFAM" id="SSF56425">
    <property type="entry name" value="Succinate dehydrogenase/fumarate reductase flavoprotein, catalytic domain"/>
    <property type="match status" value="1"/>
</dbReference>
<dbReference type="InterPro" id="IPR003953">
    <property type="entry name" value="FAD-dep_OxRdtase_2_FAD-bd"/>
</dbReference>
<name>A0A839Y0Z7_9PSEU</name>
<keyword evidence="4" id="KW-0560">Oxidoreductase</keyword>
<proteinExistence type="predicted"/>
<dbReference type="InterPro" id="IPR050315">
    <property type="entry name" value="FAD-oxidoreductase_2"/>
</dbReference>
<dbReference type="PANTHER" id="PTHR43400:SF10">
    <property type="entry name" value="3-OXOSTEROID 1-DEHYDROGENASE"/>
    <property type="match status" value="1"/>
</dbReference>
<dbReference type="InterPro" id="IPR036188">
    <property type="entry name" value="FAD/NAD-bd_sf"/>
</dbReference>
<sequence>MPEKTANAWDESYDVVVVGSGGGALTAALLARDGGAEVLVVEKDEYIGGTTAVSGGDIWAPCNRHVADRDDRQDAIDYVTALADGRAVDPALIEVYIDSTLEAVDYLEKHTAYDTEPHTNLDDYYSVIGNRMPGVRHFPRTLSAKAYPAGKELGEKAALINRGPWVPPAEASFPELRRGEITPEVLAQRVAEGWRGKGGALIGPLFKALLDRDVEVRVSAPAERLVTDSEGAVIGIVAGDRRIGARKGVVLACGGFEWNSEMVHTYLGYDVKPLTPWANTGDGHIMAMEVGAKLGGMTGFFGYGVVYEPWETGRDGNPLPQMTMGLGPGSIIVNQQGERFMHGGYTYNDFSHPFGQFDQRTPGFPNKPPGWIIFGEAHLDADIKGTKPGIQLTLTSPDGAENPPWLVVADSLAELAEKTGIDPATLTATVGRYNEFAEKGEDPDWGDPLQTHALTGPEVVPVEPIVGPRFGAIQQWPGTIGTNGGLRIDADARVLGNRVPVVDGLYAAGNTAASVLGGVYPGGGSCIGPSVAMGYRAGRHVAGRPARDIG</sequence>
<keyword evidence="2" id="KW-0285">Flavoprotein</keyword>
<dbReference type="InterPro" id="IPR027477">
    <property type="entry name" value="Succ_DH/fumarate_Rdtase_cat_sf"/>
</dbReference>
<evidence type="ECO:0000259" key="5">
    <source>
        <dbReference type="Pfam" id="PF00890"/>
    </source>
</evidence>
<gene>
    <name evidence="6" type="ORF">FB384_004573</name>
</gene>
<feature type="domain" description="FAD-dependent oxidoreductase 2 FAD-binding" evidence="5">
    <location>
        <begin position="14"/>
        <end position="526"/>
    </location>
</feature>
<dbReference type="SUPFAM" id="SSF51905">
    <property type="entry name" value="FAD/NAD(P)-binding domain"/>
    <property type="match status" value="1"/>
</dbReference>
<dbReference type="GO" id="GO:0008202">
    <property type="term" value="P:steroid metabolic process"/>
    <property type="evidence" value="ECO:0007669"/>
    <property type="project" value="UniProtKB-ARBA"/>
</dbReference>
<protein>
    <submittedName>
        <fullName evidence="6">Succinate dehydrogenase/fumarate reductase flavoprotein subunit</fullName>
    </submittedName>
</protein>
<evidence type="ECO:0000313" key="6">
    <source>
        <dbReference type="EMBL" id="MBB3665615.1"/>
    </source>
</evidence>
<evidence type="ECO:0000256" key="3">
    <source>
        <dbReference type="ARBA" id="ARBA00022827"/>
    </source>
</evidence>